<gene>
    <name evidence="11" type="ORF">ACFPN2_02080</name>
</gene>
<dbReference type="RefSeq" id="WP_380594481.1">
    <property type="nucleotide sequence ID" value="NZ_JBHSDU010000001.1"/>
</dbReference>
<feature type="domain" description="POTRA" evidence="10">
    <location>
        <begin position="150"/>
        <end position="222"/>
    </location>
</feature>
<keyword evidence="8" id="KW-0998">Cell outer membrane</keyword>
<protein>
    <submittedName>
        <fullName evidence="11">ShlB/FhaC/HecB family hemolysin secretion/activation protein</fullName>
    </submittedName>
</protein>
<evidence type="ECO:0000259" key="10">
    <source>
        <dbReference type="PROSITE" id="PS51779"/>
    </source>
</evidence>
<name>A0ABV8SLU3_9GAMM</name>
<evidence type="ECO:0000256" key="3">
    <source>
        <dbReference type="ARBA" id="ARBA00022448"/>
    </source>
</evidence>
<feature type="chain" id="PRO_5046280406" evidence="9">
    <location>
        <begin position="20"/>
        <end position="564"/>
    </location>
</feature>
<dbReference type="PANTHER" id="PTHR34597">
    <property type="entry name" value="SLR1661 PROTEIN"/>
    <property type="match status" value="1"/>
</dbReference>
<reference evidence="12" key="1">
    <citation type="journal article" date="2019" name="Int. J. Syst. Evol. Microbiol.">
        <title>The Global Catalogue of Microorganisms (GCM) 10K type strain sequencing project: providing services to taxonomists for standard genome sequencing and annotation.</title>
        <authorList>
            <consortium name="The Broad Institute Genomics Platform"/>
            <consortium name="The Broad Institute Genome Sequencing Center for Infectious Disease"/>
            <person name="Wu L."/>
            <person name="Ma J."/>
        </authorList>
    </citation>
    <scope>NUCLEOTIDE SEQUENCE [LARGE SCALE GENOMIC DNA]</scope>
    <source>
        <strain evidence="12">CGMCC 1.10759</strain>
    </source>
</reference>
<evidence type="ECO:0000256" key="4">
    <source>
        <dbReference type="ARBA" id="ARBA00022452"/>
    </source>
</evidence>
<dbReference type="Gene3D" id="3.10.20.310">
    <property type="entry name" value="membrane protein fhac"/>
    <property type="match status" value="1"/>
</dbReference>
<keyword evidence="12" id="KW-1185">Reference proteome</keyword>
<dbReference type="InterPro" id="IPR013686">
    <property type="entry name" value="Polypept-transport_assoc_ShlB"/>
</dbReference>
<evidence type="ECO:0000256" key="6">
    <source>
        <dbReference type="ARBA" id="ARBA00022927"/>
    </source>
</evidence>
<proteinExistence type="inferred from homology"/>
<keyword evidence="7" id="KW-0472">Membrane</keyword>
<dbReference type="InterPro" id="IPR005565">
    <property type="entry name" value="Hemolysn_activator_HlyB_C"/>
</dbReference>
<accession>A0ABV8SLU3</accession>
<dbReference type="InterPro" id="IPR034746">
    <property type="entry name" value="POTRA"/>
</dbReference>
<keyword evidence="3" id="KW-0813">Transport</keyword>
<evidence type="ECO:0000256" key="9">
    <source>
        <dbReference type="SAM" id="SignalP"/>
    </source>
</evidence>
<keyword evidence="6" id="KW-0653">Protein transport</keyword>
<sequence>MKHLALLTALGCWSATSVAQDLNRIQPAPVPAVEPPATPNAGDTQSPAATSAVLLAELKGVIFITEPGQLTEAKVGTEALDTSRVPLLDNQTFRSRIESYLGQPLRQSGLKRLLTTVNLYYAGHDKPFVNVNVPGQEVTDGVLRILVVEGRVEHVKVEGNRYFADDQYIAALGVNPGDPLQKSQLDANIAWINRNPFRAATIVAAPGESFGGTNLIVRANERYPLRVYANADNTGSPTTGEERLGVGVNWGNAFGLGHQLNYQLTTSTDFDRSIGHSASYVIPLPWHHLLTFSGAWSRINADMPVDFDSQGTSWQTAFRYEAPLQPNARGWNQSLLAGADFKRSDNNLEFGGIPVTDNTTDIVQAVLGYRMSSEDNYGRTGFAATVAYSPGSLGSRNKTEYFDISRWGAESDYSYARLDLDRLTRLPANFSWHLSASLQVASGNLLGSEQLALSGTYGVRGYGENDSFADGGYMIRNELLLPVMNASSLFVRVQPLVFHDYAQGSNKRLLPGERDRTTLSSAGLGGRVSFGQSCELRFAYGWQIHALPGEDKGDQAHAGITFSY</sequence>
<dbReference type="PANTHER" id="PTHR34597:SF3">
    <property type="entry name" value="OUTER MEMBRANE TRANSPORTER CDIB"/>
    <property type="match status" value="1"/>
</dbReference>
<evidence type="ECO:0000313" key="11">
    <source>
        <dbReference type="EMBL" id="MFC4307857.1"/>
    </source>
</evidence>
<evidence type="ECO:0000256" key="8">
    <source>
        <dbReference type="ARBA" id="ARBA00023237"/>
    </source>
</evidence>
<evidence type="ECO:0000256" key="1">
    <source>
        <dbReference type="ARBA" id="ARBA00004442"/>
    </source>
</evidence>
<comment type="subcellular location">
    <subcellularLocation>
        <location evidence="1">Cell outer membrane</location>
    </subcellularLocation>
</comment>
<evidence type="ECO:0000256" key="5">
    <source>
        <dbReference type="ARBA" id="ARBA00022692"/>
    </source>
</evidence>
<evidence type="ECO:0000256" key="7">
    <source>
        <dbReference type="ARBA" id="ARBA00023136"/>
    </source>
</evidence>
<comment type="caution">
    <text evidence="11">The sequence shown here is derived from an EMBL/GenBank/DDBJ whole genome shotgun (WGS) entry which is preliminary data.</text>
</comment>
<keyword evidence="9" id="KW-0732">Signal</keyword>
<keyword evidence="4" id="KW-1134">Transmembrane beta strand</keyword>
<evidence type="ECO:0000256" key="2">
    <source>
        <dbReference type="ARBA" id="ARBA00009055"/>
    </source>
</evidence>
<organism evidence="11 12">
    <name type="scientific">Steroidobacter flavus</name>
    <dbReference type="NCBI Taxonomy" id="1842136"/>
    <lineage>
        <taxon>Bacteria</taxon>
        <taxon>Pseudomonadati</taxon>
        <taxon>Pseudomonadota</taxon>
        <taxon>Gammaproteobacteria</taxon>
        <taxon>Steroidobacterales</taxon>
        <taxon>Steroidobacteraceae</taxon>
        <taxon>Steroidobacter</taxon>
    </lineage>
</organism>
<comment type="similarity">
    <text evidence="2">Belongs to the TPS (TC 1.B.20) family.</text>
</comment>
<dbReference type="Pfam" id="PF08479">
    <property type="entry name" value="POTRA_2"/>
    <property type="match status" value="1"/>
</dbReference>
<feature type="signal peptide" evidence="9">
    <location>
        <begin position="1"/>
        <end position="19"/>
    </location>
</feature>
<dbReference type="PROSITE" id="PS51779">
    <property type="entry name" value="POTRA"/>
    <property type="match status" value="1"/>
</dbReference>
<dbReference type="EMBL" id="JBHSDU010000001">
    <property type="protein sequence ID" value="MFC4307857.1"/>
    <property type="molecule type" value="Genomic_DNA"/>
</dbReference>
<keyword evidence="5" id="KW-0812">Transmembrane</keyword>
<dbReference type="Proteomes" id="UP001595904">
    <property type="component" value="Unassembled WGS sequence"/>
</dbReference>
<dbReference type="Gene3D" id="2.40.160.50">
    <property type="entry name" value="membrane protein fhac: a member of the omp85/tpsb transporter family"/>
    <property type="match status" value="1"/>
</dbReference>
<evidence type="ECO:0000313" key="12">
    <source>
        <dbReference type="Proteomes" id="UP001595904"/>
    </source>
</evidence>
<dbReference type="InterPro" id="IPR051544">
    <property type="entry name" value="TPS_OM_transporter"/>
</dbReference>
<dbReference type="Pfam" id="PF03865">
    <property type="entry name" value="ShlB"/>
    <property type="match status" value="1"/>
</dbReference>